<dbReference type="PRINTS" id="PR00627">
    <property type="entry name" value="GTPRANTC4"/>
</dbReference>
<dbReference type="PANTHER" id="PTHR24071:SF0">
    <property type="entry name" value="GTP-BINDING NUCLEAR PROTEIN RAN"/>
    <property type="match status" value="1"/>
</dbReference>
<accession>A0A179IFQ2</accession>
<dbReference type="SMART" id="SM00173">
    <property type="entry name" value="RAS"/>
    <property type="match status" value="1"/>
</dbReference>
<dbReference type="SMART" id="SM00176">
    <property type="entry name" value="RAN"/>
    <property type="match status" value="1"/>
</dbReference>
<dbReference type="AlphaFoldDB" id="A0A179IFQ2"/>
<dbReference type="InterPro" id="IPR001806">
    <property type="entry name" value="Small_GTPase"/>
</dbReference>
<comment type="function">
    <text evidence="8">GTP-binding protein involved in nucleocytoplasmic transport. Required for the import of protein into the nucleus and also for RNA export. Involved in chromatin condensation and control of cell cycle.</text>
</comment>
<dbReference type="GO" id="GO:0005737">
    <property type="term" value="C:cytoplasm"/>
    <property type="evidence" value="ECO:0007669"/>
    <property type="project" value="TreeGrafter"/>
</dbReference>
<dbReference type="PROSITE" id="PS51419">
    <property type="entry name" value="RAB"/>
    <property type="match status" value="1"/>
</dbReference>
<evidence type="ECO:0000256" key="6">
    <source>
        <dbReference type="ARBA" id="ARBA00023134"/>
    </source>
</evidence>
<dbReference type="NCBIfam" id="TIGR00231">
    <property type="entry name" value="small_GTP"/>
    <property type="match status" value="1"/>
</dbReference>
<keyword evidence="5 8" id="KW-0653">Protein transport</keyword>
<keyword evidence="10" id="KW-1185">Reference proteome</keyword>
<organism evidence="9 10">
    <name type="scientific">Cordyceps confragosa</name>
    <name type="common">Lecanicillium lecanii</name>
    <dbReference type="NCBI Taxonomy" id="2714763"/>
    <lineage>
        <taxon>Eukaryota</taxon>
        <taxon>Fungi</taxon>
        <taxon>Dikarya</taxon>
        <taxon>Ascomycota</taxon>
        <taxon>Pezizomycotina</taxon>
        <taxon>Sordariomycetes</taxon>
        <taxon>Hypocreomycetidae</taxon>
        <taxon>Hypocreales</taxon>
        <taxon>Cordycipitaceae</taxon>
        <taxon>Akanthomyces</taxon>
    </lineage>
</organism>
<evidence type="ECO:0000256" key="2">
    <source>
        <dbReference type="ARBA" id="ARBA00008028"/>
    </source>
</evidence>
<evidence type="ECO:0000313" key="9">
    <source>
        <dbReference type="EMBL" id="OAR00334.1"/>
    </source>
</evidence>
<dbReference type="InterPro" id="IPR027417">
    <property type="entry name" value="P-loop_NTPase"/>
</dbReference>
<evidence type="ECO:0000256" key="4">
    <source>
        <dbReference type="ARBA" id="ARBA00022741"/>
    </source>
</evidence>
<proteinExistence type="inferred from homology"/>
<dbReference type="PROSITE" id="PS51418">
    <property type="entry name" value="RAN"/>
    <property type="match status" value="1"/>
</dbReference>
<dbReference type="GO" id="GO:0005525">
    <property type="term" value="F:GTP binding"/>
    <property type="evidence" value="ECO:0007669"/>
    <property type="project" value="UniProtKB-KW"/>
</dbReference>
<dbReference type="PANTHER" id="PTHR24071">
    <property type="entry name" value="RAN GTPASE"/>
    <property type="match status" value="1"/>
</dbReference>
<comment type="similarity">
    <text evidence="2 8">Belongs to the small GTPase superfamily. Ran family.</text>
</comment>
<reference evidence="9 10" key="1">
    <citation type="submission" date="2016-03" db="EMBL/GenBank/DDBJ databases">
        <title>Fine-scale spatial genetic structure of a fungal parasite of coffee scale insects.</title>
        <authorList>
            <person name="Jackson D."/>
            <person name="Zemenick K.A."/>
            <person name="Malloure B."/>
            <person name="Quandt C.A."/>
            <person name="James T.Y."/>
        </authorList>
    </citation>
    <scope>NUCLEOTIDE SEQUENCE [LARGE SCALE GENOMIC DNA]</scope>
    <source>
        <strain evidence="9 10">UM487</strain>
    </source>
</reference>
<evidence type="ECO:0000313" key="10">
    <source>
        <dbReference type="Proteomes" id="UP000243081"/>
    </source>
</evidence>
<keyword evidence="7 8" id="KW-0539">Nucleus</keyword>
<comment type="subcellular location">
    <subcellularLocation>
        <location evidence="1 8">Nucleus</location>
    </subcellularLocation>
</comment>
<dbReference type="InterPro" id="IPR002041">
    <property type="entry name" value="Ran_GTPase"/>
</dbReference>
<evidence type="ECO:0000256" key="5">
    <source>
        <dbReference type="ARBA" id="ARBA00022927"/>
    </source>
</evidence>
<gene>
    <name evidence="9" type="ORF">LLEC1_02060</name>
</gene>
<dbReference type="SMART" id="SM00175">
    <property type="entry name" value="RAB"/>
    <property type="match status" value="1"/>
</dbReference>
<protein>
    <recommendedName>
        <fullName evidence="8">GTP-binding nuclear protein</fullName>
    </recommendedName>
</protein>
<keyword evidence="3 8" id="KW-0813">Transport</keyword>
<evidence type="ECO:0000256" key="3">
    <source>
        <dbReference type="ARBA" id="ARBA00022448"/>
    </source>
</evidence>
<dbReference type="GO" id="GO:0003924">
    <property type="term" value="F:GTPase activity"/>
    <property type="evidence" value="ECO:0007669"/>
    <property type="project" value="InterPro"/>
</dbReference>
<comment type="caution">
    <text evidence="9">The sequence shown here is derived from an EMBL/GenBank/DDBJ whole genome shotgun (WGS) entry which is preliminary data.</text>
</comment>
<dbReference type="SUPFAM" id="SSF52540">
    <property type="entry name" value="P-loop containing nucleoside triphosphate hydrolases"/>
    <property type="match status" value="1"/>
</dbReference>
<dbReference type="EMBL" id="LUKN01001746">
    <property type="protein sequence ID" value="OAR00334.1"/>
    <property type="molecule type" value="Genomic_DNA"/>
</dbReference>
<keyword evidence="4 8" id="KW-0547">Nucleotide-binding</keyword>
<dbReference type="OrthoDB" id="48625at2759"/>
<keyword evidence="6 8" id="KW-0342">GTP-binding</keyword>
<dbReference type="GO" id="GO:0006606">
    <property type="term" value="P:protein import into nucleus"/>
    <property type="evidence" value="ECO:0007669"/>
    <property type="project" value="TreeGrafter"/>
</dbReference>
<name>A0A179IFQ2_CORDF</name>
<dbReference type="GO" id="GO:0000054">
    <property type="term" value="P:ribosomal subunit export from nucleus"/>
    <property type="evidence" value="ECO:0007669"/>
    <property type="project" value="TreeGrafter"/>
</dbReference>
<dbReference type="Gene3D" id="3.40.50.300">
    <property type="entry name" value="P-loop containing nucleotide triphosphate hydrolases"/>
    <property type="match status" value="1"/>
</dbReference>
<evidence type="ECO:0000256" key="8">
    <source>
        <dbReference type="RuleBase" id="RU363057"/>
    </source>
</evidence>
<dbReference type="InterPro" id="IPR005225">
    <property type="entry name" value="Small_GTP-bd"/>
</dbReference>
<dbReference type="Pfam" id="PF00071">
    <property type="entry name" value="Ras"/>
    <property type="match status" value="1"/>
</dbReference>
<dbReference type="GO" id="GO:0005634">
    <property type="term" value="C:nucleus"/>
    <property type="evidence" value="ECO:0007669"/>
    <property type="project" value="UniProtKB-SubCell"/>
</dbReference>
<dbReference type="Proteomes" id="UP000243081">
    <property type="component" value="Unassembled WGS sequence"/>
</dbReference>
<dbReference type="SMART" id="SM00174">
    <property type="entry name" value="RHO"/>
    <property type="match status" value="1"/>
</dbReference>
<evidence type="ECO:0000256" key="7">
    <source>
        <dbReference type="ARBA" id="ARBA00023242"/>
    </source>
</evidence>
<sequence>MGTRFKVIVVGDGAVGKPRAHITSSQNHGDVTFDMWDTAGQEKLSGLRHGYYVGAHAAIIMFDVSSRVTYKNVAAWYRDIDRICSSIPIVLCGNKVDVKDRAVKPRSIMFHRKKHIQYYDIAALANYNIEKPLLWLARTLISKNDLVQIPSPSVSVYDLL</sequence>
<evidence type="ECO:0000256" key="1">
    <source>
        <dbReference type="ARBA" id="ARBA00004123"/>
    </source>
</evidence>